<evidence type="ECO:0000259" key="6">
    <source>
        <dbReference type="Pfam" id="PF08281"/>
    </source>
</evidence>
<dbReference type="EMBL" id="JRYR02000001">
    <property type="protein sequence ID" value="OHX67974.1"/>
    <property type="molecule type" value="Genomic_DNA"/>
</dbReference>
<dbReference type="InterPro" id="IPR013325">
    <property type="entry name" value="RNA_pol_sigma_r2"/>
</dbReference>
<dbReference type="PANTHER" id="PTHR43133:SF25">
    <property type="entry name" value="RNA POLYMERASE SIGMA FACTOR RFAY-RELATED"/>
    <property type="match status" value="1"/>
</dbReference>
<dbReference type="InterPro" id="IPR039425">
    <property type="entry name" value="RNA_pol_sigma-70-like"/>
</dbReference>
<name>A0A1S1Z3W0_FLAPC</name>
<dbReference type="Gene3D" id="1.10.1740.10">
    <property type="match status" value="1"/>
</dbReference>
<gene>
    <name evidence="7" type="ORF">NH26_17305</name>
</gene>
<dbReference type="SUPFAM" id="SSF88946">
    <property type="entry name" value="Sigma2 domain of RNA polymerase sigma factors"/>
    <property type="match status" value="1"/>
</dbReference>
<dbReference type="InterPro" id="IPR013249">
    <property type="entry name" value="RNA_pol_sigma70_r4_t2"/>
</dbReference>
<proteinExistence type="inferred from homology"/>
<dbReference type="Pfam" id="PF08281">
    <property type="entry name" value="Sigma70_r4_2"/>
    <property type="match status" value="1"/>
</dbReference>
<dbReference type="GO" id="GO:0016987">
    <property type="term" value="F:sigma factor activity"/>
    <property type="evidence" value="ECO:0007669"/>
    <property type="project" value="UniProtKB-KW"/>
</dbReference>
<dbReference type="GO" id="GO:0003677">
    <property type="term" value="F:DNA binding"/>
    <property type="evidence" value="ECO:0007669"/>
    <property type="project" value="InterPro"/>
</dbReference>
<organism evidence="7 8">
    <name type="scientific">Flammeovirga pacifica</name>
    <dbReference type="NCBI Taxonomy" id="915059"/>
    <lineage>
        <taxon>Bacteria</taxon>
        <taxon>Pseudomonadati</taxon>
        <taxon>Bacteroidota</taxon>
        <taxon>Cytophagia</taxon>
        <taxon>Cytophagales</taxon>
        <taxon>Flammeovirgaceae</taxon>
        <taxon>Flammeovirga</taxon>
    </lineage>
</organism>
<dbReference type="GO" id="GO:0006352">
    <property type="term" value="P:DNA-templated transcription initiation"/>
    <property type="evidence" value="ECO:0007669"/>
    <property type="project" value="InterPro"/>
</dbReference>
<protein>
    <submittedName>
        <fullName evidence="7">RNA polymerase subunit sigma</fullName>
    </submittedName>
</protein>
<feature type="domain" description="RNA polymerase sigma factor 70 region 4 type 2" evidence="6">
    <location>
        <begin position="108"/>
        <end position="159"/>
    </location>
</feature>
<evidence type="ECO:0000256" key="1">
    <source>
        <dbReference type="ARBA" id="ARBA00010641"/>
    </source>
</evidence>
<evidence type="ECO:0000313" key="7">
    <source>
        <dbReference type="EMBL" id="OHX67974.1"/>
    </source>
</evidence>
<dbReference type="PANTHER" id="PTHR43133">
    <property type="entry name" value="RNA POLYMERASE ECF-TYPE SIGMA FACTO"/>
    <property type="match status" value="1"/>
</dbReference>
<dbReference type="Proteomes" id="UP000179797">
    <property type="component" value="Unassembled WGS sequence"/>
</dbReference>
<keyword evidence="3" id="KW-0731">Sigma factor</keyword>
<dbReference type="SUPFAM" id="SSF88659">
    <property type="entry name" value="Sigma3 and sigma4 domains of RNA polymerase sigma factors"/>
    <property type="match status" value="1"/>
</dbReference>
<dbReference type="InterPro" id="IPR036388">
    <property type="entry name" value="WH-like_DNA-bd_sf"/>
</dbReference>
<dbReference type="OrthoDB" id="9803470at2"/>
<dbReference type="InterPro" id="IPR013324">
    <property type="entry name" value="RNA_pol_sigma_r3/r4-like"/>
</dbReference>
<accession>A0A1S1Z3W0</accession>
<comment type="similarity">
    <text evidence="1">Belongs to the sigma-70 factor family. ECF subfamily.</text>
</comment>
<keyword evidence="2" id="KW-0805">Transcription regulation</keyword>
<dbReference type="InterPro" id="IPR007627">
    <property type="entry name" value="RNA_pol_sigma70_r2"/>
</dbReference>
<keyword evidence="8" id="KW-1185">Reference proteome</keyword>
<dbReference type="Gene3D" id="1.10.10.10">
    <property type="entry name" value="Winged helix-like DNA-binding domain superfamily/Winged helix DNA-binding domain"/>
    <property type="match status" value="1"/>
</dbReference>
<dbReference type="CDD" id="cd06171">
    <property type="entry name" value="Sigma70_r4"/>
    <property type="match status" value="1"/>
</dbReference>
<reference evidence="7 8" key="1">
    <citation type="journal article" date="2012" name="Int. J. Syst. Evol. Microbiol.">
        <title>Flammeovirga pacifica sp. nov., isolated from deep-sea sediment.</title>
        <authorList>
            <person name="Xu H."/>
            <person name="Fu Y."/>
            <person name="Yang N."/>
            <person name="Ding Z."/>
            <person name="Lai Q."/>
            <person name="Zeng R."/>
        </authorList>
    </citation>
    <scope>NUCLEOTIDE SEQUENCE [LARGE SCALE GENOMIC DNA]</scope>
    <source>
        <strain evidence="8">DSM 24597 / LMG 26175 / WPAGA1</strain>
    </source>
</reference>
<keyword evidence="4" id="KW-0804">Transcription</keyword>
<evidence type="ECO:0000313" key="8">
    <source>
        <dbReference type="Proteomes" id="UP000179797"/>
    </source>
</evidence>
<evidence type="ECO:0000256" key="4">
    <source>
        <dbReference type="ARBA" id="ARBA00023163"/>
    </source>
</evidence>
<comment type="caution">
    <text evidence="7">The sequence shown here is derived from an EMBL/GenBank/DDBJ whole genome shotgun (WGS) entry which is preliminary data.</text>
</comment>
<feature type="domain" description="RNA polymerase sigma-70 region 2" evidence="5">
    <location>
        <begin position="15"/>
        <end position="76"/>
    </location>
</feature>
<dbReference type="AlphaFoldDB" id="A0A1S1Z3W0"/>
<dbReference type="RefSeq" id="WP_044219999.1">
    <property type="nucleotide sequence ID" value="NZ_JRYR02000001.1"/>
</dbReference>
<dbReference type="STRING" id="915059.NH26_17305"/>
<dbReference type="NCBIfam" id="TIGR02937">
    <property type="entry name" value="sigma70-ECF"/>
    <property type="match status" value="1"/>
</dbReference>
<dbReference type="InterPro" id="IPR014284">
    <property type="entry name" value="RNA_pol_sigma-70_dom"/>
</dbReference>
<evidence type="ECO:0000256" key="2">
    <source>
        <dbReference type="ARBA" id="ARBA00023015"/>
    </source>
</evidence>
<evidence type="ECO:0000256" key="3">
    <source>
        <dbReference type="ARBA" id="ARBA00023082"/>
    </source>
</evidence>
<sequence length="170" mass="19902">MTAIDFNHKLQYLIPALEPFAFKLTKDNANAKDLIQETMLKAFSNKDKFMAGTNMKAWVFTIMRNTFLTNYQKSARQKTFIDTSDNLHFINSTSTKQENNAFSQFAMEDIQEAIQNLDDTYSEPFMMYFRGFKYHEISDRLSIPIGTVKNRIFLARKELKQSLAPYADRY</sequence>
<evidence type="ECO:0000259" key="5">
    <source>
        <dbReference type="Pfam" id="PF04542"/>
    </source>
</evidence>
<dbReference type="Pfam" id="PF04542">
    <property type="entry name" value="Sigma70_r2"/>
    <property type="match status" value="1"/>
</dbReference>